<evidence type="ECO:0000256" key="2">
    <source>
        <dbReference type="ARBA" id="ARBA00024446"/>
    </source>
</evidence>
<dbReference type="EMBL" id="BLVP01000003">
    <property type="protein sequence ID" value="GFM36229.1"/>
    <property type="molecule type" value="Genomic_DNA"/>
</dbReference>
<sequence length="94" mass="9697">MIIGKVIGNVWATRKEEALSGLKLMVVRREAACAAGGPYGDDSFVAVDCVGAGIGERVLVVTGSSARMALRTPDAPVDAAIVGIIDEVKVPSEE</sequence>
<evidence type="ECO:0000313" key="4">
    <source>
        <dbReference type="Proteomes" id="UP000503820"/>
    </source>
</evidence>
<dbReference type="Pfam" id="PF03319">
    <property type="entry name" value="EutN_CcmL"/>
    <property type="match status" value="1"/>
</dbReference>
<dbReference type="SUPFAM" id="SSF159133">
    <property type="entry name" value="EutN/CcmL-like"/>
    <property type="match status" value="1"/>
</dbReference>
<protein>
    <submittedName>
        <fullName evidence="3">Ethanolamine utilization protein EutN</fullName>
    </submittedName>
</protein>
<dbReference type="AlphaFoldDB" id="A0A7J0BRB0"/>
<dbReference type="Proteomes" id="UP000503820">
    <property type="component" value="Unassembled WGS sequence"/>
</dbReference>
<dbReference type="PANTHER" id="PTHR36539:SF2">
    <property type="entry name" value="ETHANOLAMINE UTILIZATION PROTEIN"/>
    <property type="match status" value="1"/>
</dbReference>
<dbReference type="InterPro" id="IPR036677">
    <property type="entry name" value="EutN_CcmL_sf"/>
</dbReference>
<gene>
    <name evidence="3" type="ORF">DSM19430T_09130</name>
</gene>
<dbReference type="CDD" id="cd01614">
    <property type="entry name" value="EutN_CcmL"/>
    <property type="match status" value="1"/>
</dbReference>
<accession>A0A7J0BRB0</accession>
<comment type="caution">
    <text evidence="3">The sequence shown here is derived from an EMBL/GenBank/DDBJ whole genome shotgun (WGS) entry which is preliminary data.</text>
</comment>
<dbReference type="RefSeq" id="WP_174408916.1">
    <property type="nucleotide sequence ID" value="NZ_BLVP01000003.1"/>
</dbReference>
<dbReference type="Gene3D" id="2.40.50.220">
    <property type="entry name" value="EutN/Ccml"/>
    <property type="match status" value="1"/>
</dbReference>
<proteinExistence type="predicted"/>
<name>A0A7J0BRB0_9BACT</name>
<keyword evidence="2" id="KW-1283">Bacterial microcompartment</keyword>
<dbReference type="PROSITE" id="PS51932">
    <property type="entry name" value="BMV"/>
    <property type="match status" value="1"/>
</dbReference>
<dbReference type="PANTHER" id="PTHR36539">
    <property type="entry name" value="ETHANOLAMINE UTILIZATION PROTEIN EUTN"/>
    <property type="match status" value="1"/>
</dbReference>
<reference evidence="3 4" key="1">
    <citation type="submission" date="2020-05" db="EMBL/GenBank/DDBJ databases">
        <title>Draft genome sequence of Desulfovibrio psychrotolerans JS1T.</title>
        <authorList>
            <person name="Ueno A."/>
            <person name="Tamazawa S."/>
            <person name="Tamamura S."/>
            <person name="Murakami T."/>
            <person name="Kiyama T."/>
            <person name="Inomata H."/>
            <person name="Amano Y."/>
            <person name="Miyakawa K."/>
            <person name="Tamaki H."/>
            <person name="Naganuma T."/>
            <person name="Kaneko K."/>
        </authorList>
    </citation>
    <scope>NUCLEOTIDE SEQUENCE [LARGE SCALE GENOMIC DNA]</scope>
    <source>
        <strain evidence="3 4">JS1</strain>
    </source>
</reference>
<comment type="subcellular location">
    <subcellularLocation>
        <location evidence="1">Bacterial microcompartment</location>
    </subcellularLocation>
</comment>
<evidence type="ECO:0000256" key="1">
    <source>
        <dbReference type="ARBA" id="ARBA00024322"/>
    </source>
</evidence>
<dbReference type="GO" id="GO:0031469">
    <property type="term" value="C:bacterial microcompartment"/>
    <property type="evidence" value="ECO:0007669"/>
    <property type="project" value="UniProtKB-SubCell"/>
</dbReference>
<evidence type="ECO:0000313" key="3">
    <source>
        <dbReference type="EMBL" id="GFM36229.1"/>
    </source>
</evidence>
<keyword evidence="4" id="KW-1185">Reference proteome</keyword>
<dbReference type="InterPro" id="IPR004992">
    <property type="entry name" value="EutN_CcmL"/>
</dbReference>
<organism evidence="3 4">
    <name type="scientific">Desulfovibrio psychrotolerans</name>
    <dbReference type="NCBI Taxonomy" id="415242"/>
    <lineage>
        <taxon>Bacteria</taxon>
        <taxon>Pseudomonadati</taxon>
        <taxon>Thermodesulfobacteriota</taxon>
        <taxon>Desulfovibrionia</taxon>
        <taxon>Desulfovibrionales</taxon>
        <taxon>Desulfovibrionaceae</taxon>
        <taxon>Desulfovibrio</taxon>
    </lineage>
</organism>